<evidence type="ECO:0000256" key="1">
    <source>
        <dbReference type="ARBA" id="ARBA00022553"/>
    </source>
</evidence>
<proteinExistence type="predicted"/>
<protein>
    <submittedName>
        <fullName evidence="3">EVE domain protein</fullName>
    </submittedName>
</protein>
<dbReference type="PANTHER" id="PTHR14087:SF7">
    <property type="entry name" value="THYMOCYTE NUCLEAR PROTEIN 1"/>
    <property type="match status" value="1"/>
</dbReference>
<name>A0A2S9XD34_9BACT</name>
<dbReference type="Pfam" id="PF01878">
    <property type="entry name" value="EVE"/>
    <property type="match status" value="1"/>
</dbReference>
<dbReference type="InterPro" id="IPR002740">
    <property type="entry name" value="EVE_domain"/>
</dbReference>
<evidence type="ECO:0000313" key="3">
    <source>
        <dbReference type="EMBL" id="PRP90680.1"/>
    </source>
</evidence>
<dbReference type="EMBL" id="PVNK01000273">
    <property type="protein sequence ID" value="PRP90680.1"/>
    <property type="molecule type" value="Genomic_DNA"/>
</dbReference>
<sequence>MARRKRRYWLMKSEPDVYSIDDLARDKRGEWEGVRNYQARNFMRDEMAIGDLVLFYHSNAKPPGVAGVARVVTEAYPDHHAFDEASNYYDPKSDPEAPRWWMVDVEFVEKLPELVTLDALKAEAQPEGPLEGMLVARRGQRLSIQPVDKAHFARVLRLGGAKTRVR</sequence>
<reference evidence="3 4" key="1">
    <citation type="submission" date="2018-03" db="EMBL/GenBank/DDBJ databases">
        <title>Draft Genome Sequences of the Obligatory Marine Myxobacteria Enhygromyxa salina SWB005.</title>
        <authorList>
            <person name="Poehlein A."/>
            <person name="Moghaddam J.A."/>
            <person name="Harms H."/>
            <person name="Alanjari M."/>
            <person name="Koenig G.M."/>
            <person name="Daniel R."/>
            <person name="Schaeberle T.F."/>
        </authorList>
    </citation>
    <scope>NUCLEOTIDE SEQUENCE [LARGE SCALE GENOMIC DNA]</scope>
    <source>
        <strain evidence="3 4">SWB005</strain>
    </source>
</reference>
<comment type="caution">
    <text evidence="3">The sequence shown here is derived from an EMBL/GenBank/DDBJ whole genome shotgun (WGS) entry which is preliminary data.</text>
</comment>
<dbReference type="PANTHER" id="PTHR14087">
    <property type="entry name" value="THYMOCYTE NUCLEAR PROTEIN 1"/>
    <property type="match status" value="1"/>
</dbReference>
<dbReference type="InterPro" id="IPR015947">
    <property type="entry name" value="PUA-like_sf"/>
</dbReference>
<gene>
    <name evidence="3" type="ORF">ENSA5_62580</name>
</gene>
<evidence type="ECO:0000259" key="2">
    <source>
        <dbReference type="Pfam" id="PF01878"/>
    </source>
</evidence>
<dbReference type="InterPro" id="IPR052181">
    <property type="entry name" value="5hmC_binding"/>
</dbReference>
<evidence type="ECO:0000313" key="4">
    <source>
        <dbReference type="Proteomes" id="UP000237968"/>
    </source>
</evidence>
<keyword evidence="4" id="KW-1185">Reference proteome</keyword>
<keyword evidence="1" id="KW-0597">Phosphoprotein</keyword>
<dbReference type="Gene3D" id="3.10.590.10">
    <property type="entry name" value="ph1033 like domains"/>
    <property type="match status" value="1"/>
</dbReference>
<dbReference type="CDD" id="cd21133">
    <property type="entry name" value="EVE"/>
    <property type="match status" value="1"/>
</dbReference>
<dbReference type="RefSeq" id="WP_106395436.1">
    <property type="nucleotide sequence ID" value="NZ_PVNK01000273.1"/>
</dbReference>
<organism evidence="3 4">
    <name type="scientific">Enhygromyxa salina</name>
    <dbReference type="NCBI Taxonomy" id="215803"/>
    <lineage>
        <taxon>Bacteria</taxon>
        <taxon>Pseudomonadati</taxon>
        <taxon>Myxococcota</taxon>
        <taxon>Polyangia</taxon>
        <taxon>Nannocystales</taxon>
        <taxon>Nannocystaceae</taxon>
        <taxon>Enhygromyxa</taxon>
    </lineage>
</organism>
<accession>A0A2S9XD34</accession>
<dbReference type="OrthoDB" id="9791347at2"/>
<dbReference type="Proteomes" id="UP000237968">
    <property type="component" value="Unassembled WGS sequence"/>
</dbReference>
<feature type="domain" description="EVE" evidence="2">
    <location>
        <begin position="7"/>
        <end position="157"/>
    </location>
</feature>
<dbReference type="InterPro" id="IPR047197">
    <property type="entry name" value="THYN1-like_EVE"/>
</dbReference>
<dbReference type="SUPFAM" id="SSF88697">
    <property type="entry name" value="PUA domain-like"/>
    <property type="match status" value="1"/>
</dbReference>
<dbReference type="FunFam" id="3.10.590.10:FF:000003">
    <property type="entry name" value="Thymocyte nuclear protein 1"/>
    <property type="match status" value="1"/>
</dbReference>
<dbReference type="AlphaFoldDB" id="A0A2S9XD34"/>